<keyword evidence="2 5" id="KW-0812">Transmembrane</keyword>
<dbReference type="RefSeq" id="WP_207352363.1">
    <property type="nucleotide sequence ID" value="NZ_JAFMPY010000025.1"/>
</dbReference>
<keyword evidence="7" id="KW-1185">Reference proteome</keyword>
<evidence type="ECO:0000256" key="2">
    <source>
        <dbReference type="ARBA" id="ARBA00022692"/>
    </source>
</evidence>
<protein>
    <recommendedName>
        <fullName evidence="8">Methyltransferase</fullName>
    </recommendedName>
</protein>
<evidence type="ECO:0000256" key="5">
    <source>
        <dbReference type="SAM" id="Phobius"/>
    </source>
</evidence>
<accession>A0ABS3JAV1</accession>
<dbReference type="InterPro" id="IPR007269">
    <property type="entry name" value="ICMT_MeTrfase"/>
</dbReference>
<proteinExistence type="predicted"/>
<keyword evidence="4 5" id="KW-0472">Membrane</keyword>
<gene>
    <name evidence="6" type="ORF">J1C47_18940</name>
</gene>
<name>A0ABS3JAV1_9HYPH</name>
<dbReference type="Proteomes" id="UP000664288">
    <property type="component" value="Unassembled WGS sequence"/>
</dbReference>
<feature type="transmembrane region" description="Helical" evidence="5">
    <location>
        <begin position="122"/>
        <end position="148"/>
    </location>
</feature>
<evidence type="ECO:0000256" key="4">
    <source>
        <dbReference type="ARBA" id="ARBA00023136"/>
    </source>
</evidence>
<evidence type="ECO:0008006" key="8">
    <source>
        <dbReference type="Google" id="ProtNLM"/>
    </source>
</evidence>
<evidence type="ECO:0000256" key="1">
    <source>
        <dbReference type="ARBA" id="ARBA00004141"/>
    </source>
</evidence>
<feature type="transmembrane region" description="Helical" evidence="5">
    <location>
        <begin position="42"/>
        <end position="65"/>
    </location>
</feature>
<dbReference type="EMBL" id="JAFMPY010000025">
    <property type="protein sequence ID" value="MBO0905726.1"/>
    <property type="molecule type" value="Genomic_DNA"/>
</dbReference>
<evidence type="ECO:0000313" key="7">
    <source>
        <dbReference type="Proteomes" id="UP000664288"/>
    </source>
</evidence>
<comment type="caution">
    <text evidence="6">The sequence shown here is derived from an EMBL/GenBank/DDBJ whole genome shotgun (WGS) entry which is preliminary data.</text>
</comment>
<comment type="subcellular location">
    <subcellularLocation>
        <location evidence="1">Membrane</location>
        <topology evidence="1">Multi-pass membrane protein</topology>
    </subcellularLocation>
</comment>
<sequence length="169" mass="18582">MVDAAAPLAVAILAYVTAQRLFELVVAARNTRRLLESGGYEVGAGHYPAIVALHAAWLAALWIFSPGRPVDLLLLALFVLVQLLRFWTLASIGRRWTTRIIVLPGERLVATGPYRFLPHPNYVVVVCEIFLLPAVFGLWAIAILFSLLNAAVLMIRIPAETSALQRTRG</sequence>
<evidence type="ECO:0000256" key="3">
    <source>
        <dbReference type="ARBA" id="ARBA00022989"/>
    </source>
</evidence>
<dbReference type="Pfam" id="PF04140">
    <property type="entry name" value="ICMT"/>
    <property type="match status" value="1"/>
</dbReference>
<feature type="transmembrane region" description="Helical" evidence="5">
    <location>
        <begin position="72"/>
        <end position="90"/>
    </location>
</feature>
<reference evidence="6 7" key="1">
    <citation type="submission" date="2021-03" db="EMBL/GenBank/DDBJ databases">
        <title>Whole genome sequence of Jiella sp. MQZ13P-4.</title>
        <authorList>
            <person name="Tuo L."/>
        </authorList>
    </citation>
    <scope>NUCLEOTIDE SEQUENCE [LARGE SCALE GENOMIC DNA]</scope>
    <source>
        <strain evidence="6 7">MQZ13P-4</strain>
    </source>
</reference>
<evidence type="ECO:0000313" key="6">
    <source>
        <dbReference type="EMBL" id="MBO0905726.1"/>
    </source>
</evidence>
<dbReference type="Gene3D" id="1.20.120.1630">
    <property type="match status" value="1"/>
</dbReference>
<keyword evidence="3 5" id="KW-1133">Transmembrane helix</keyword>
<organism evidence="6 7">
    <name type="scientific">Jiella sonneratiae</name>
    <dbReference type="NCBI Taxonomy" id="2816856"/>
    <lineage>
        <taxon>Bacteria</taxon>
        <taxon>Pseudomonadati</taxon>
        <taxon>Pseudomonadota</taxon>
        <taxon>Alphaproteobacteria</taxon>
        <taxon>Hyphomicrobiales</taxon>
        <taxon>Aurantimonadaceae</taxon>
        <taxon>Jiella</taxon>
    </lineage>
</organism>